<dbReference type="Pfam" id="PF11199">
    <property type="entry name" value="DUF2891"/>
    <property type="match status" value="1"/>
</dbReference>
<accession>A0A1I6J9S7</accession>
<protein>
    <recommendedName>
        <fullName evidence="3">DUF2891 domain-containing protein</fullName>
    </recommendedName>
</protein>
<dbReference type="OrthoDB" id="172835at2157"/>
<dbReference type="Proteomes" id="UP000198531">
    <property type="component" value="Unassembled WGS sequence"/>
</dbReference>
<dbReference type="EMBL" id="FOYT01000007">
    <property type="protein sequence ID" value="SFR75722.1"/>
    <property type="molecule type" value="Genomic_DNA"/>
</dbReference>
<keyword evidence="2" id="KW-1185">Reference proteome</keyword>
<dbReference type="STRING" id="553469.SAMN04487947_4195"/>
<evidence type="ECO:0000313" key="2">
    <source>
        <dbReference type="Proteomes" id="UP000198531"/>
    </source>
</evidence>
<evidence type="ECO:0000313" key="1">
    <source>
        <dbReference type="EMBL" id="SFR75722.1"/>
    </source>
</evidence>
<dbReference type="RefSeq" id="WP_089811367.1">
    <property type="nucleotide sequence ID" value="NZ_FOYT01000007.1"/>
</dbReference>
<gene>
    <name evidence="1" type="ORF">SAMN04487947_4195</name>
</gene>
<proteinExistence type="predicted"/>
<organism evidence="1 2">
    <name type="scientific">Halogeometricum rufum</name>
    <dbReference type="NCBI Taxonomy" id="553469"/>
    <lineage>
        <taxon>Archaea</taxon>
        <taxon>Methanobacteriati</taxon>
        <taxon>Methanobacteriota</taxon>
        <taxon>Stenosarchaea group</taxon>
        <taxon>Halobacteria</taxon>
        <taxon>Halobacteriales</taxon>
        <taxon>Haloferacaceae</taxon>
        <taxon>Halogeometricum</taxon>
    </lineage>
</organism>
<dbReference type="InterPro" id="IPR021365">
    <property type="entry name" value="DUF2891"/>
</dbReference>
<evidence type="ECO:0008006" key="3">
    <source>
        <dbReference type="Google" id="ProtNLM"/>
    </source>
</evidence>
<sequence>MDALPADAATVLSGRADWIDPELQSELAAYPLDSIDTEYPHFARTVEGPDDAVRPSEDHPVFYGSFDWHSAVHNHWSLVRQLRLFEDHPDASDVVSTLDERITREKVEREASYLVDHESFEKPYGWAWFLRLAAELHLWDADRAAAWRERFEPLERRVVELVEREFLAQDRPFRVGTHDNTAFALQFVLDYARVVGDDALAAAAAETAREFYLADRDYPVEYEPLGWDFLSPAFAEADLMRRVLDPEAFREWFDGFAPALTESPSDAILRPVDVDADGGGLELHLVGLNLSKAWAMADVADALGDHPAADALVASARRHVDHSLEPAFTEDYAGAHWLTSFVLYLLTRDEGGVAPER</sequence>
<name>A0A1I6J9S7_9EURY</name>
<reference evidence="2" key="1">
    <citation type="submission" date="2016-10" db="EMBL/GenBank/DDBJ databases">
        <authorList>
            <person name="Varghese N."/>
            <person name="Submissions S."/>
        </authorList>
    </citation>
    <scope>NUCLEOTIDE SEQUENCE [LARGE SCALE GENOMIC DNA]</scope>
    <source>
        <strain evidence="2">CGMCC 1.7736</strain>
    </source>
</reference>
<dbReference type="AlphaFoldDB" id="A0A1I6J9S7"/>